<dbReference type="PANTHER" id="PTHR44591">
    <property type="entry name" value="STRESS RESPONSE REGULATOR PROTEIN 1"/>
    <property type="match status" value="1"/>
</dbReference>
<evidence type="ECO:0000313" key="5">
    <source>
        <dbReference type="Proteomes" id="UP000257039"/>
    </source>
</evidence>
<reference evidence="4 5" key="1">
    <citation type="submission" date="2017-04" db="EMBL/GenBank/DDBJ databases">
        <title>Draft genome sequence of Zooshikella ganghwensis VG4 isolated from Red Sea sediments.</title>
        <authorList>
            <person name="Rehman Z."/>
            <person name="Alam I."/>
            <person name="Kamau A."/>
            <person name="Bajic V."/>
            <person name="Leiknes T."/>
        </authorList>
    </citation>
    <scope>NUCLEOTIDE SEQUENCE [LARGE SCALE GENOMIC DNA]</scope>
    <source>
        <strain evidence="4 5">VG4</strain>
    </source>
</reference>
<dbReference type="AlphaFoldDB" id="A0A4P9VWY2"/>
<dbReference type="Gene3D" id="3.40.50.2300">
    <property type="match status" value="1"/>
</dbReference>
<dbReference type="InterPro" id="IPR001789">
    <property type="entry name" value="Sig_transdc_resp-reg_receiver"/>
</dbReference>
<dbReference type="SUPFAM" id="SSF52172">
    <property type="entry name" value="CheY-like"/>
    <property type="match status" value="1"/>
</dbReference>
<dbReference type="InterPro" id="IPR011006">
    <property type="entry name" value="CheY-like_superfamily"/>
</dbReference>
<dbReference type="Proteomes" id="UP000257039">
    <property type="component" value="Unassembled WGS sequence"/>
</dbReference>
<keyword evidence="5" id="KW-1185">Reference proteome</keyword>
<accession>A0A4P9VWY2</accession>
<evidence type="ECO:0000313" key="4">
    <source>
        <dbReference type="EMBL" id="RDH46410.1"/>
    </source>
</evidence>
<evidence type="ECO:0000256" key="2">
    <source>
        <dbReference type="PROSITE-ProRule" id="PRU00169"/>
    </source>
</evidence>
<name>A0A4P9VWY2_9GAMM</name>
<dbReference type="PROSITE" id="PS50110">
    <property type="entry name" value="RESPONSE_REGULATORY"/>
    <property type="match status" value="1"/>
</dbReference>
<dbReference type="GO" id="GO:0000160">
    <property type="term" value="P:phosphorelay signal transduction system"/>
    <property type="evidence" value="ECO:0007669"/>
    <property type="project" value="InterPro"/>
</dbReference>
<protein>
    <submittedName>
        <fullName evidence="4">Response regulator</fullName>
    </submittedName>
</protein>
<dbReference type="RefSeq" id="WP_027709925.1">
    <property type="nucleotide sequence ID" value="NZ_NDXW01000001.1"/>
</dbReference>
<comment type="caution">
    <text evidence="4">The sequence shown here is derived from an EMBL/GenBank/DDBJ whole genome shotgun (WGS) entry which is preliminary data.</text>
</comment>
<organism evidence="4 5">
    <name type="scientific">Zooshikella ganghwensis</name>
    <dbReference type="NCBI Taxonomy" id="202772"/>
    <lineage>
        <taxon>Bacteria</taxon>
        <taxon>Pseudomonadati</taxon>
        <taxon>Pseudomonadota</taxon>
        <taxon>Gammaproteobacteria</taxon>
        <taxon>Oceanospirillales</taxon>
        <taxon>Zooshikellaceae</taxon>
        <taxon>Zooshikella</taxon>
    </lineage>
</organism>
<keyword evidence="1 2" id="KW-0597">Phosphoprotein</keyword>
<gene>
    <name evidence="4" type="ORF">B9G39_24795</name>
</gene>
<feature type="modified residue" description="4-aspartylphosphate" evidence="2">
    <location>
        <position position="52"/>
    </location>
</feature>
<dbReference type="EMBL" id="NDXW01000001">
    <property type="protein sequence ID" value="RDH46410.1"/>
    <property type="molecule type" value="Genomic_DNA"/>
</dbReference>
<dbReference type="PANTHER" id="PTHR44591:SF20">
    <property type="entry name" value="PROTEIN PILH"/>
    <property type="match status" value="1"/>
</dbReference>
<evidence type="ECO:0000256" key="1">
    <source>
        <dbReference type="ARBA" id="ARBA00022553"/>
    </source>
</evidence>
<sequence>MARILIVDDSITMIEAHKAILEGFGHTVYSAQSGEEGVEKAIEILPDLILMDIVMPNMNGFQATRKITKDERTKHIPVVILSTKDQETDIIWGKKQGAKGYLVKPVDKKELASTIDQLLEEANQ</sequence>
<dbReference type="InterPro" id="IPR050595">
    <property type="entry name" value="Bact_response_regulator"/>
</dbReference>
<evidence type="ECO:0000259" key="3">
    <source>
        <dbReference type="PROSITE" id="PS50110"/>
    </source>
</evidence>
<proteinExistence type="predicted"/>
<dbReference type="SMART" id="SM00448">
    <property type="entry name" value="REC"/>
    <property type="match status" value="1"/>
</dbReference>
<feature type="domain" description="Response regulatory" evidence="3">
    <location>
        <begin position="3"/>
        <end position="119"/>
    </location>
</feature>
<dbReference type="Pfam" id="PF00072">
    <property type="entry name" value="Response_reg"/>
    <property type="match status" value="1"/>
</dbReference>